<proteinExistence type="predicted"/>
<feature type="transmembrane region" description="Helical" evidence="1">
    <location>
        <begin position="6"/>
        <end position="28"/>
    </location>
</feature>
<reference evidence="2" key="1">
    <citation type="submission" date="2020-02" db="EMBL/GenBank/DDBJ databases">
        <authorList>
            <person name="Shen X.-R."/>
            <person name="Zhang Y.-X."/>
        </authorList>
    </citation>
    <scope>NUCLEOTIDE SEQUENCE</scope>
    <source>
        <strain evidence="2">SYP-B3998</strain>
    </source>
</reference>
<keyword evidence="1" id="KW-1133">Transmembrane helix</keyword>
<feature type="transmembrane region" description="Helical" evidence="1">
    <location>
        <begin position="49"/>
        <end position="70"/>
    </location>
</feature>
<sequence>MSIYEWFKYIHIMAAIIMIGTTITNGMAKLLSDRTGNVHRIASAMTFTMYFNKILMFPSLVVLAISGIGLTSILHRSLLEGWIFQSVIMLIALFALFGIGLRYESRLHRIALHSEENKWREMPGDYWKWSKISIPIGFLAMVVILLALYLMVGQRSLF</sequence>
<dbReference type="InterPro" id="IPR018729">
    <property type="entry name" value="DUF2269_transmembrane"/>
</dbReference>
<evidence type="ECO:0000313" key="2">
    <source>
        <dbReference type="EMBL" id="NEW04702.1"/>
    </source>
</evidence>
<accession>A0A6G3ZRE3</accession>
<keyword evidence="1" id="KW-0472">Membrane</keyword>
<organism evidence="2">
    <name type="scientific">Paenibacillus sp. SYP-B3998</name>
    <dbReference type="NCBI Taxonomy" id="2678564"/>
    <lineage>
        <taxon>Bacteria</taxon>
        <taxon>Bacillati</taxon>
        <taxon>Bacillota</taxon>
        <taxon>Bacilli</taxon>
        <taxon>Bacillales</taxon>
        <taxon>Paenibacillaceae</taxon>
        <taxon>Paenibacillus</taxon>
    </lineage>
</organism>
<dbReference type="RefSeq" id="WP_044877867.1">
    <property type="nucleotide sequence ID" value="NZ_JAAIKC010000001.1"/>
</dbReference>
<dbReference type="AlphaFoldDB" id="A0A6G3ZRE3"/>
<dbReference type="EMBL" id="JAAIKC010000001">
    <property type="protein sequence ID" value="NEW04702.1"/>
    <property type="molecule type" value="Genomic_DNA"/>
</dbReference>
<feature type="transmembrane region" description="Helical" evidence="1">
    <location>
        <begin position="82"/>
        <end position="101"/>
    </location>
</feature>
<comment type="caution">
    <text evidence="2">The sequence shown here is derived from an EMBL/GenBank/DDBJ whole genome shotgun (WGS) entry which is preliminary data.</text>
</comment>
<feature type="transmembrane region" description="Helical" evidence="1">
    <location>
        <begin position="132"/>
        <end position="152"/>
    </location>
</feature>
<gene>
    <name evidence="2" type="ORF">GK047_01540</name>
</gene>
<evidence type="ECO:0000256" key="1">
    <source>
        <dbReference type="SAM" id="Phobius"/>
    </source>
</evidence>
<protein>
    <submittedName>
        <fullName evidence="2">DUF2269 family protein</fullName>
    </submittedName>
</protein>
<dbReference type="Pfam" id="PF10027">
    <property type="entry name" value="DUF2269"/>
    <property type="match status" value="1"/>
</dbReference>
<keyword evidence="1" id="KW-0812">Transmembrane</keyword>
<name>A0A6G3ZRE3_9BACL</name>